<accession>Q7MPX9</accession>
<evidence type="ECO:0000313" key="2">
    <source>
        <dbReference type="Proteomes" id="UP000002675"/>
    </source>
</evidence>
<reference evidence="1 2" key="1">
    <citation type="journal article" date="2003" name="Genome Res.">
        <title>Comparative genome analysis of Vibrio vulnificus, a marine pathogen.</title>
        <authorList>
            <person name="Chen C.Y."/>
            <person name="Wu K.M."/>
            <person name="Chang Y.C."/>
            <person name="Chang C.H."/>
            <person name="Tsai H.C."/>
            <person name="Liao T.L."/>
            <person name="Liu Y.M."/>
            <person name="Chen H.J."/>
            <person name="Shen A.B."/>
            <person name="Li J.C."/>
            <person name="Su T.L."/>
            <person name="Shao C.P."/>
            <person name="Lee C.T."/>
            <person name="Hor L.I."/>
            <person name="Tsai S.F."/>
        </authorList>
    </citation>
    <scope>NUCLEOTIDE SEQUENCE [LARGE SCALE GENOMIC DNA]</scope>
    <source>
        <strain evidence="1 2">YJ016</strain>
    </source>
</reference>
<protein>
    <submittedName>
        <fullName evidence="1">Uncharacterized protein</fullName>
    </submittedName>
</protein>
<gene>
    <name evidence="1" type="ordered locus">VV0232</name>
</gene>
<dbReference type="Proteomes" id="UP000002675">
    <property type="component" value="Chromosome I"/>
</dbReference>
<evidence type="ECO:0000313" key="1">
    <source>
        <dbReference type="EMBL" id="BAC92996.1"/>
    </source>
</evidence>
<dbReference type="KEGG" id="vvy:VV0232"/>
<proteinExistence type="predicted"/>
<dbReference type="AlphaFoldDB" id="Q7MPX9"/>
<dbReference type="EMBL" id="BA000037">
    <property type="protein sequence ID" value="BAC92996.1"/>
    <property type="molecule type" value="Genomic_DNA"/>
</dbReference>
<dbReference type="HOGENOM" id="CLU_3298589_0_0_6"/>
<sequence length="40" mass="4749">MVTSCIDQYLNRFNFIFRLLAGKAQQLVAKALWFSDKRRV</sequence>
<name>Q7MPX9_VIBVY</name>
<organism evidence="1 2">
    <name type="scientific">Vibrio vulnificus (strain YJ016)</name>
    <dbReference type="NCBI Taxonomy" id="196600"/>
    <lineage>
        <taxon>Bacteria</taxon>
        <taxon>Pseudomonadati</taxon>
        <taxon>Pseudomonadota</taxon>
        <taxon>Gammaproteobacteria</taxon>
        <taxon>Vibrionales</taxon>
        <taxon>Vibrionaceae</taxon>
        <taxon>Vibrio</taxon>
    </lineage>
</organism>